<reference evidence="2 3" key="1">
    <citation type="submission" date="2019-06" db="EMBL/GenBank/DDBJ databases">
        <title>Echinicola alkalisoli sp. nov. isolated from saline soil.</title>
        <authorList>
            <person name="Sun J.-Q."/>
            <person name="Xu L."/>
        </authorList>
    </citation>
    <scope>NUCLEOTIDE SEQUENCE [LARGE SCALE GENOMIC DNA]</scope>
    <source>
        <strain evidence="2 3">LN3S3</strain>
    </source>
</reference>
<gene>
    <name evidence="2" type="ORF">FKX85_14030</name>
</gene>
<dbReference type="GO" id="GO:0016740">
    <property type="term" value="F:transferase activity"/>
    <property type="evidence" value="ECO:0007669"/>
    <property type="project" value="UniProtKB-KW"/>
</dbReference>
<proteinExistence type="predicted"/>
<name>A0A514CJX6_9BACT</name>
<dbReference type="SUPFAM" id="SSF55729">
    <property type="entry name" value="Acyl-CoA N-acyltransferases (Nat)"/>
    <property type="match status" value="1"/>
</dbReference>
<evidence type="ECO:0000313" key="3">
    <source>
        <dbReference type="Proteomes" id="UP000316614"/>
    </source>
</evidence>
<sequence length="512" mass="58212">MKIHKGMEVLELAKHSGFIGCWNQLVKDCPWATVFQQKEFVLTWYELFSDQTPFMITDWNGDSMTGLFSLIEKDGQLSYPGNNLAEYQVWISTPESNTSFIKEALELIQKEYTLSLKYIPSGTPLDWVSSNGQLKNSIFLKEYPQPVMQCDEEHLEKELRKKNKKEKINRLKRQGELSFERVISTNDFNTILPNLVEQNEFRKGAIYGKLAFLEDPRRVDFLSRVFEKKLLHASILKLDNKIIASNVGFITSETVHLQGLNTHSPFYAKYSPGILHFLMLGIHLKKENYRYFDLTPGGADGYKSNLATSYYTAHEMQMDSVYATKKNKVKDALKRKAKTLIGKHSKKASVLSNLFSTPSMGIGSINPGGTNTEIYLNIKGHQFSVNADKSSLVKAIPPITYKKNDIADLLNFPLSTKRTDFLSDAMYRIENGQVFYAITGGDQLFATLWYIPTGTKDPEGNNRAHNHLEFSYLAPNLENPQSILNGIIKDQGLSRDLVSKLELVHFKSSLLE</sequence>
<dbReference type="AlphaFoldDB" id="A0A514CJX6"/>
<dbReference type="RefSeq" id="WP_141615327.1">
    <property type="nucleotide sequence ID" value="NZ_CP041253.1"/>
</dbReference>
<dbReference type="Proteomes" id="UP000316614">
    <property type="component" value="Chromosome"/>
</dbReference>
<dbReference type="Pfam" id="PF13480">
    <property type="entry name" value="Acetyltransf_6"/>
    <property type="match status" value="1"/>
</dbReference>
<protein>
    <submittedName>
        <fullName evidence="2">GNAT family N-acetyltransferase</fullName>
    </submittedName>
</protein>
<keyword evidence="2" id="KW-0808">Transferase</keyword>
<evidence type="ECO:0000259" key="1">
    <source>
        <dbReference type="Pfam" id="PF13480"/>
    </source>
</evidence>
<dbReference type="InterPro" id="IPR016181">
    <property type="entry name" value="Acyl_CoA_acyltransferase"/>
</dbReference>
<dbReference type="Gene3D" id="3.40.630.30">
    <property type="match status" value="1"/>
</dbReference>
<dbReference type="EMBL" id="CP041253">
    <property type="protein sequence ID" value="QDH80090.1"/>
    <property type="molecule type" value="Genomic_DNA"/>
</dbReference>
<dbReference type="OrthoDB" id="500470at2"/>
<evidence type="ECO:0000313" key="2">
    <source>
        <dbReference type="EMBL" id="QDH80090.1"/>
    </source>
</evidence>
<dbReference type="InterPro" id="IPR038740">
    <property type="entry name" value="BioF2-like_GNAT_dom"/>
</dbReference>
<feature type="domain" description="BioF2-like acetyltransferase" evidence="1">
    <location>
        <begin position="161"/>
        <end position="304"/>
    </location>
</feature>
<accession>A0A514CJX6</accession>
<keyword evidence="3" id="KW-1185">Reference proteome</keyword>
<organism evidence="2 3">
    <name type="scientific">Echinicola soli</name>
    <dbReference type="NCBI Taxonomy" id="2591634"/>
    <lineage>
        <taxon>Bacteria</taxon>
        <taxon>Pseudomonadati</taxon>
        <taxon>Bacteroidota</taxon>
        <taxon>Cytophagia</taxon>
        <taxon>Cytophagales</taxon>
        <taxon>Cyclobacteriaceae</taxon>
        <taxon>Echinicola</taxon>
    </lineage>
</organism>
<dbReference type="KEGG" id="echi:FKX85_14030"/>